<accession>A0ABR4LN55</accession>
<proteinExistence type="predicted"/>
<keyword evidence="2" id="KW-1185">Reference proteome</keyword>
<name>A0ABR4LN55_9EURO</name>
<evidence type="ECO:0000313" key="2">
    <source>
        <dbReference type="Proteomes" id="UP001610432"/>
    </source>
</evidence>
<dbReference type="Proteomes" id="UP001610432">
    <property type="component" value="Unassembled WGS sequence"/>
</dbReference>
<sequence>MSARRNSSYPCFRDLPQTPAGLRSLGYDYNPTDHRVLPFLEPRHLRAVWTDFSRNSLAKLADLAENPRLAPLVHSLHIERAEDKPLGEGFAWPRDKWGQLVQPQAVTNQLTSVIQGFSNCSSFKVSRTPGIVFSEASQDFPTPGEAVSLFNTILAATGHCVQEEYEIDFKSSEFIPYNGENPADKVSFDVTILDHPAFRFTWSNLQSLTLKFPIQSDNTIDFAVSLIKSSLNLRKLAIDFDDGDGAAELLTRVLAAKPTFQLEGLTLTNGTLVGQGLFRFLRTHDSNLKTLRLDSIHLTKDGSWVPIMAVLRREFPCLVEAYLVDVSDGSSTTGAFTVDMSRKSLSGKTLPQGITWNLS</sequence>
<evidence type="ECO:0000313" key="1">
    <source>
        <dbReference type="EMBL" id="KAL2865957.1"/>
    </source>
</evidence>
<comment type="caution">
    <text evidence="1">The sequence shown here is derived from an EMBL/GenBank/DDBJ whole genome shotgun (WGS) entry which is preliminary data.</text>
</comment>
<dbReference type="EMBL" id="JBFXLQ010000028">
    <property type="protein sequence ID" value="KAL2865957.1"/>
    <property type="molecule type" value="Genomic_DNA"/>
</dbReference>
<gene>
    <name evidence="1" type="ORF">BJX67DRAFT_382339</name>
</gene>
<protein>
    <submittedName>
        <fullName evidence="1">Uncharacterized protein</fullName>
    </submittedName>
</protein>
<dbReference type="RefSeq" id="XP_070884936.1">
    <property type="nucleotide sequence ID" value="XM_071033231.1"/>
</dbReference>
<organism evidence="1 2">
    <name type="scientific">Aspergillus lucknowensis</name>
    <dbReference type="NCBI Taxonomy" id="176173"/>
    <lineage>
        <taxon>Eukaryota</taxon>
        <taxon>Fungi</taxon>
        <taxon>Dikarya</taxon>
        <taxon>Ascomycota</taxon>
        <taxon>Pezizomycotina</taxon>
        <taxon>Eurotiomycetes</taxon>
        <taxon>Eurotiomycetidae</taxon>
        <taxon>Eurotiales</taxon>
        <taxon>Aspergillaceae</taxon>
        <taxon>Aspergillus</taxon>
        <taxon>Aspergillus subgen. Nidulantes</taxon>
    </lineage>
</organism>
<dbReference type="GeneID" id="98148303"/>
<reference evidence="1 2" key="1">
    <citation type="submission" date="2024-07" db="EMBL/GenBank/DDBJ databases">
        <title>Section-level genome sequencing and comparative genomics of Aspergillus sections Usti and Cavernicolus.</title>
        <authorList>
            <consortium name="Lawrence Berkeley National Laboratory"/>
            <person name="Nybo J.L."/>
            <person name="Vesth T.C."/>
            <person name="Theobald S."/>
            <person name="Frisvad J.C."/>
            <person name="Larsen T.O."/>
            <person name="Kjaerboelling I."/>
            <person name="Rothschild-Mancinelli K."/>
            <person name="Lyhne E.K."/>
            <person name="Kogle M.E."/>
            <person name="Barry K."/>
            <person name="Clum A."/>
            <person name="Na H."/>
            <person name="Ledsgaard L."/>
            <person name="Lin J."/>
            <person name="Lipzen A."/>
            <person name="Kuo A."/>
            <person name="Riley R."/>
            <person name="Mondo S."/>
            <person name="Labutti K."/>
            <person name="Haridas S."/>
            <person name="Pangalinan J."/>
            <person name="Salamov A.A."/>
            <person name="Simmons B.A."/>
            <person name="Magnuson J.K."/>
            <person name="Chen J."/>
            <person name="Drula E."/>
            <person name="Henrissat B."/>
            <person name="Wiebenga A."/>
            <person name="Lubbers R.J."/>
            <person name="Gomes A.C."/>
            <person name="Macurrencykelacurrency M.R."/>
            <person name="Stajich J."/>
            <person name="Grigoriev I.V."/>
            <person name="Mortensen U.H."/>
            <person name="De Vries R.P."/>
            <person name="Baker S.E."/>
            <person name="Andersen M.R."/>
        </authorList>
    </citation>
    <scope>NUCLEOTIDE SEQUENCE [LARGE SCALE GENOMIC DNA]</scope>
    <source>
        <strain evidence="1 2">CBS 449.75</strain>
    </source>
</reference>